<sequence length="197" mass="22947">MPQRQKSDEIFTPELIKIIKIFGLISVGLVIVLSFFNTKRANNSGEDLTFRMTSSSRLYFLNVKAIKYDIERRSDAGMTLFRHGKREVSETNPSIDLVIILNTVKDEAYLYIEPVNLDWPLEISASKDGKKEIFSFQNGNNSELLSYARQLEPWVNKDASFEIRKDSIWIPIWTEPKEKAALQTIFEDYFRLINERE</sequence>
<organism evidence="2 3">
    <name type="scientific">Algoriphagus chordae</name>
    <dbReference type="NCBI Taxonomy" id="237019"/>
    <lineage>
        <taxon>Bacteria</taxon>
        <taxon>Pseudomonadati</taxon>
        <taxon>Bacteroidota</taxon>
        <taxon>Cytophagia</taxon>
        <taxon>Cytophagales</taxon>
        <taxon>Cyclobacteriaceae</taxon>
        <taxon>Algoriphagus</taxon>
    </lineage>
</organism>
<accession>A0A2W7RAH7</accession>
<feature type="transmembrane region" description="Helical" evidence="1">
    <location>
        <begin position="15"/>
        <end position="36"/>
    </location>
</feature>
<evidence type="ECO:0000313" key="2">
    <source>
        <dbReference type="EMBL" id="PZX57968.1"/>
    </source>
</evidence>
<comment type="caution">
    <text evidence="2">The sequence shown here is derived from an EMBL/GenBank/DDBJ whole genome shotgun (WGS) entry which is preliminary data.</text>
</comment>
<dbReference type="EMBL" id="QKZT01000001">
    <property type="protein sequence ID" value="PZX57968.1"/>
    <property type="molecule type" value="Genomic_DNA"/>
</dbReference>
<name>A0A2W7RAH7_9BACT</name>
<reference evidence="2 3" key="1">
    <citation type="submission" date="2018-06" db="EMBL/GenBank/DDBJ databases">
        <title>Genomic Encyclopedia of Archaeal and Bacterial Type Strains, Phase II (KMG-II): from individual species to whole genera.</title>
        <authorList>
            <person name="Goeker M."/>
        </authorList>
    </citation>
    <scope>NUCLEOTIDE SEQUENCE [LARGE SCALE GENOMIC DNA]</scope>
    <source>
        <strain evidence="2 3">DSM 19830</strain>
    </source>
</reference>
<evidence type="ECO:0000256" key="1">
    <source>
        <dbReference type="SAM" id="Phobius"/>
    </source>
</evidence>
<evidence type="ECO:0000313" key="3">
    <source>
        <dbReference type="Proteomes" id="UP000248882"/>
    </source>
</evidence>
<keyword evidence="1" id="KW-0472">Membrane</keyword>
<dbReference type="AlphaFoldDB" id="A0A2W7RAH7"/>
<proteinExistence type="predicted"/>
<keyword evidence="1" id="KW-0812">Transmembrane</keyword>
<keyword evidence="3" id="KW-1185">Reference proteome</keyword>
<dbReference type="OrthoDB" id="837183at2"/>
<protein>
    <submittedName>
        <fullName evidence="2">Uncharacterized protein</fullName>
    </submittedName>
</protein>
<keyword evidence="1" id="KW-1133">Transmembrane helix</keyword>
<gene>
    <name evidence="2" type="ORF">LV85_00152</name>
</gene>
<dbReference type="Proteomes" id="UP000248882">
    <property type="component" value="Unassembled WGS sequence"/>
</dbReference>
<dbReference type="RefSeq" id="WP_111316267.1">
    <property type="nucleotide sequence ID" value="NZ_QKZT01000001.1"/>
</dbReference>